<dbReference type="Pfam" id="PF12359">
    <property type="entry name" value="DUF3645"/>
    <property type="match status" value="1"/>
</dbReference>
<reference evidence="10 11" key="1">
    <citation type="journal article" date="2016" name="Appl. Microbiol. Biotechnol.">
        <title>Characterization of T-DNA insertion mutants with decreased virulence in the entomopathogenic fungus Beauveria bassiana JEF-007.</title>
        <authorList>
            <person name="Kim S."/>
            <person name="Lee S.J."/>
            <person name="Nai Y.S."/>
            <person name="Yu J.S."/>
            <person name="Lee M.R."/>
            <person name="Yang Y.T."/>
            <person name="Kim J.S."/>
        </authorList>
    </citation>
    <scope>NUCLEOTIDE SEQUENCE [LARGE SCALE GENOMIC DNA]</scope>
    <source>
        <strain evidence="10 11">JEF-007</strain>
    </source>
</reference>
<dbReference type="Proteomes" id="UP000235728">
    <property type="component" value="Unassembled WGS sequence"/>
</dbReference>
<name>A0A2N6NVP6_BEABA</name>
<evidence type="ECO:0000256" key="6">
    <source>
        <dbReference type="ARBA" id="ARBA00022807"/>
    </source>
</evidence>
<keyword evidence="4" id="KW-0833">Ubl conjugation pathway</keyword>
<feature type="domain" description="DUF3645" evidence="8">
    <location>
        <begin position="2388"/>
        <end position="2421"/>
    </location>
</feature>
<dbReference type="GO" id="GO:0006508">
    <property type="term" value="P:proteolysis"/>
    <property type="evidence" value="ECO:0007669"/>
    <property type="project" value="UniProtKB-KW"/>
</dbReference>
<evidence type="ECO:0000256" key="3">
    <source>
        <dbReference type="ARBA" id="ARBA00022670"/>
    </source>
</evidence>
<evidence type="ECO:0000256" key="5">
    <source>
        <dbReference type="ARBA" id="ARBA00022801"/>
    </source>
</evidence>
<dbReference type="EMBL" id="MRVG01000003">
    <property type="protein sequence ID" value="PMB71344.1"/>
    <property type="molecule type" value="Genomic_DNA"/>
</dbReference>
<dbReference type="Pfam" id="PF12340">
    <property type="entry name" value="DUF3638"/>
    <property type="match status" value="1"/>
</dbReference>
<feature type="domain" description="DUF3638" evidence="7">
    <location>
        <begin position="2042"/>
        <end position="2266"/>
    </location>
</feature>
<keyword evidence="5" id="KW-0378">Hydrolase</keyword>
<sequence length="3163" mass="356025">MASVLAASRQEIEHAVHHVFLPPKVPQSAPDDTTSLWNEGTLLRMLRDAVYEFCTHVGTDLVAAVSDTHQAVSRLHELQDMTPQKLEAAFKEVVRNGGYVPIHVHAQNAGILVSRSDDAESIVFEVFELAPTNHAAMSTQGRLRRRFPGSAVAIPMSIFDDEELHRALANTLATMDRQEISEMKPRVRKAGKQQIEERDTTDPGIVTDFLATILCAIAEGYEEGGRQRTAATQLPAVAKNTREQVCWSDALLPWRRSASWLLSRVAMQIILSRAQDVSLYKELIVFFMARILREALCQPLSLELIHCMVAKISGRVQKLTRDPYRQPWLQVVEETVAEAVSFMKMSWETIARKADPVQEMRLIPAEQIERDTCIKLPELQEFLESVSERETVVHSQLSSPTWLVPKMAPLNLPSAIFDQDGEGAIVDLFAFEEWVNLSLDDWIASHVNNIHTARRLLQLSQAYDTAAQRQYPQDPDAISLKVLTILELWVACDKSVCKIHPLLQDYRHEIPTDILQSLVLPNSSQMKRLHRVETYLEARESRASQSWTPSIFSSFATINSFGVRFFASSPLHQDLKSCIETWAQRERDAKTAEFTMKQGEHRHHMARSRELSCEYYDGYNKKTGVRFTAHSKNCDKCRHKRAAANLGITVHEWPLPTSRTAAENVVFELNVPVALCSWRDATAFVILDVLRSKRASCNVGHPVGYLAKYLSSHFEVPQHGCGRFVLASTSKSHQNTHRKMQSLSIASVDDVLLANGMHYGYYDQIVSTWVMSCDETDVLPRQCTFQLSDSCAGLSQFIFRPHRHPSGKMPNHVVSQQWECAERLSLDEFKALAGLPCGYRIQWLNVLSQLHMPYVSLADPDTLPVLLQIIYQAGPRDEMGFGTTYRAGHQPLQDEKFVRTMLAGLDNALKRTKQNWEAHSALQCLVALAARALSLSPAASVTLQCLGALTACRTVALDWMALVQEKVKGAESETGRNELLTNLLAISQICIASFDVDECHLQTILSTSENAAVLLEASIVAHDASSGYHSSTSRRLRATRTLFKCFPLLRDSIVAGKGLSLDMALRKTWAAYPGTAQWDTMSETYDHWLVASTSSTEDALPLCIQYNLVTGELLVNGFPLSRLPSNYEGHSVYAKLFGKTSLEVLPTDMPGMMFSSKRTHFGYALFFGLSSDEHHDMRLVATSGAEVYELVPARVFRRALPSRFSSQYVHWYSRNSQTIEFRDKNTPWISSFKNNWVMRSEGDHWILKRRDEQVLIGKQAESARYFSHLLGPLEDESFLHIALHTKSGNIEVELPRLKLDFSLHQGSPKFRSRQFRGMYVDAKGRNDVLVGLKSKICLRNDGNRRAILVPDGEPEVFRDFDTEHVQIRIPHGASEKVHLYEVDNFLHRLVDNGSLEAKLILCHLHALTSSCLPDKLTGRTGTEQALSILRSASLNSFENLSKANVLKLERIARLSPSRKYYPAQLQCMESIQWDSTLGFLSQDNGFCEAVQDIFTRASIADVFYPDKHVDISRLEHVDTRLGQRQSIRASNFQVHGFGAENRTTHFDAAYLSRDDLRNLPRSQRAFIIGRMLLRPQTDLVETVEIDLPDVLWSFFGDYVTGPTGDVKMEDLRYDAKWMQPQQHILQNHWCQFHHLLREVSSSDLFRIFFFLSALAYADSGSLSLLQILAAIFKNGLKNESNMSSKLIHVKAPSATSFSLSEGRVVDRNHIHIVARQHAREFVDCPEYDSPRWKYEDDTMHYNRRYQEFMARKESAIDTFVASVQCQWICYKPEMDDDEIYLDAGRAINFLQTKWKSWYRNHCFYQYLREVAEAMLVCPVTKPQPLYQSPATQLIWPSGNPNPYIDMSALFGSVDILLPSVEAPHLDLCRTVVSVSKETKLRGLLDRLTAQSHSSRPYTTQYMAELEKSLEALAKQQGATELTCHDSDLHQNLRHHLRHCQNNVDEIYLALQTAITRNILTCFHAESACKHNHKALATFMAPRMSPSILLGNLAMKQCQQLSAPWRRALVLYGVALTQLQQAGRLVQTGTLTDIIQELANPGHTNWTPFDDPESLLLEVESGIMIRGVQQEIALEMRDRPKGENAVMQLNMGEGKSSVIVPIVAAHLANGHRLVRVIVAKPQAKELFRTLVAKLGGLLGRRIYHMPFNRSLRLSTSQIQDLTAFYGKCMKQGGVVLCQPEHLLSFKLMAIEYQTLESRRVAGYEMLKLYHEFEQRSRDIVDESDENFSPKFELVYTMGAQRPIELSPERWTTIQKVLGVVASTVAAVQKTAPESVEVMGRFPGRFPRTRILRDDAGERLLRAVAQKICDAGLPGLPIGRQNEELRCAILEYILTDELSNASVSAVEDSSFFTDAIKGPLLIVRGLFAGRVLLFGLKQKRWRVNYGLDGSRIPKTKLAVPYRAKDSPSPRSEFSHPDVVILLTCLSYYYVGLSNDDLFTAFAHLVKSDQADTDYERWVKDAPGLATSFQCLSGINMKDVDQVTEQIFPPLRFAKAVVDYYLSHLVFPKEMKDFPQKLSVSGWDLGEQKSNPTTGFSGTNDSSHVLPLNVKQLCIEQQVHTNALVLETLLRAENKVQHLLPAGNDSTGPHTEFSFVDSLFHFVADIEKEIHVLLDVGAQVLELTNVQVAEKWLELTPTNQAQEAVVYFDGNDELVVLDRKGIVESLRTSPYSNQLGRCFVFLDQAHTRGTDLKLPEHYRAAVTLGPDLTKDGLVQACMRMRKLGRGQSVVFCVSPEMQFRISKSTAQAPSNDISVETVLMWAVNETYADLHRVMPLWATQGFRFERQRQVWADAKTAVGIQMSPDQAQELFEEEAQTVETRYRPASSGAPETMCLPLSVLSLNADDSESLSAIRARCADFGVSMSLSAALQEEQEKELAPEIEQEREIERPDPAPAAIHQVHPDVIRFVATGVIADDSPAFYAAFTTLTGTSMAATSDLAQFPSRLLVTADYARTVQFTNVQRQTPGFADAYQRPIQWILTGAAESRDGDEQSLRAIIISPHEAHELLPQIKQSTSHARLHLYAPRTSLAFASLDELRLYTVPGLDDDGNWRLPDDLRLQLNLFAGQLYFSSYSDYTATCSMLNLAWRPPSQGSGIVVDADGFIAAVPGGRRVGSDGRSQATLSQSPVSSLKVLFMVLRRNCQEIDNTHWGRIMAGELLTEKDFVQ</sequence>
<evidence type="ECO:0000256" key="1">
    <source>
        <dbReference type="ARBA" id="ARBA00000707"/>
    </source>
</evidence>
<comment type="catalytic activity">
    <reaction evidence="1">
        <text>Thiol-dependent hydrolysis of ester, thioester, amide, peptide and isopeptide bonds formed by the C-terminal Gly of ubiquitin (a 76-residue protein attached to proteins as an intracellular targeting signal).</text>
        <dbReference type="EC" id="3.4.19.12"/>
    </reaction>
</comment>
<evidence type="ECO:0000256" key="4">
    <source>
        <dbReference type="ARBA" id="ARBA00022786"/>
    </source>
</evidence>
<accession>A0A2N6NVP6</accession>
<dbReference type="PANTHER" id="PTHR13367">
    <property type="entry name" value="UBIQUITIN THIOESTERASE"/>
    <property type="match status" value="1"/>
</dbReference>
<keyword evidence="6" id="KW-0788">Thiol protease</keyword>
<dbReference type="OMA" id="RRIYHMP"/>
<dbReference type="InterPro" id="IPR051346">
    <property type="entry name" value="OTU_Deubiquitinase"/>
</dbReference>
<organism evidence="10 11">
    <name type="scientific">Beauveria bassiana</name>
    <name type="common">White muscardine disease fungus</name>
    <name type="synonym">Tritirachium shiotae</name>
    <dbReference type="NCBI Taxonomy" id="176275"/>
    <lineage>
        <taxon>Eukaryota</taxon>
        <taxon>Fungi</taxon>
        <taxon>Dikarya</taxon>
        <taxon>Ascomycota</taxon>
        <taxon>Pezizomycotina</taxon>
        <taxon>Sordariomycetes</taxon>
        <taxon>Hypocreomycetidae</taxon>
        <taxon>Hypocreales</taxon>
        <taxon>Cordycipitaceae</taxon>
        <taxon>Beauveria</taxon>
    </lineage>
</organism>
<evidence type="ECO:0000313" key="10">
    <source>
        <dbReference type="EMBL" id="PMB71344.1"/>
    </source>
</evidence>
<dbReference type="EC" id="3.4.19.12" evidence="2"/>
<dbReference type="InterPro" id="IPR046541">
    <property type="entry name" value="DUF6606"/>
</dbReference>
<evidence type="ECO:0000259" key="8">
    <source>
        <dbReference type="Pfam" id="PF12359"/>
    </source>
</evidence>
<evidence type="ECO:0000259" key="7">
    <source>
        <dbReference type="Pfam" id="PF12340"/>
    </source>
</evidence>
<dbReference type="InterPro" id="IPR022099">
    <property type="entry name" value="DUF3638"/>
</dbReference>
<evidence type="ECO:0000256" key="2">
    <source>
        <dbReference type="ARBA" id="ARBA00012759"/>
    </source>
</evidence>
<evidence type="ECO:0000313" key="11">
    <source>
        <dbReference type="Proteomes" id="UP000235728"/>
    </source>
</evidence>
<proteinExistence type="predicted"/>
<dbReference type="GO" id="GO:0004843">
    <property type="term" value="F:cysteine-type deubiquitinase activity"/>
    <property type="evidence" value="ECO:0007669"/>
    <property type="project" value="UniProtKB-EC"/>
</dbReference>
<dbReference type="InterPro" id="IPR022105">
    <property type="entry name" value="DUF3645"/>
</dbReference>
<protein>
    <recommendedName>
        <fullName evidence="2">ubiquitinyl hydrolase 1</fullName>
        <ecNumber evidence="2">3.4.19.12</ecNumber>
    </recommendedName>
</protein>
<comment type="caution">
    <text evidence="10">The sequence shown here is derived from an EMBL/GenBank/DDBJ whole genome shotgun (WGS) entry which is preliminary data.</text>
</comment>
<keyword evidence="3" id="KW-0645">Protease</keyword>
<evidence type="ECO:0000259" key="9">
    <source>
        <dbReference type="Pfam" id="PF20255"/>
    </source>
</evidence>
<gene>
    <name evidence="10" type="ORF">BM221_003811</name>
</gene>
<feature type="domain" description="DUF6606" evidence="9">
    <location>
        <begin position="16"/>
        <end position="293"/>
    </location>
</feature>
<dbReference type="PANTHER" id="PTHR13367:SF34">
    <property type="match status" value="1"/>
</dbReference>
<dbReference type="Pfam" id="PF20255">
    <property type="entry name" value="DUF6606"/>
    <property type="match status" value="1"/>
</dbReference>